<protein>
    <recommendedName>
        <fullName evidence="1">Bacterial EndoU nuclease domain-containing protein</fullName>
    </recommendedName>
</protein>
<accession>A0A2C1LVG3</accession>
<reference evidence="2 3" key="1">
    <citation type="submission" date="2017-09" db="EMBL/GenBank/DDBJ databases">
        <title>Large-scale bioinformatics analysis of Bacillus genomes uncovers conserved roles of natural products in bacterial physiology.</title>
        <authorList>
            <consortium name="Agbiome Team Llc"/>
            <person name="Bleich R.M."/>
            <person name="Grubbs K.J."/>
            <person name="Santa Maria K.C."/>
            <person name="Allen S.E."/>
            <person name="Farag S."/>
            <person name="Shank E.A."/>
            <person name="Bowers A."/>
        </authorList>
    </citation>
    <scope>NUCLEOTIDE SEQUENCE [LARGE SCALE GENOMIC DNA]</scope>
    <source>
        <strain evidence="2 3">AFS040105</strain>
    </source>
</reference>
<gene>
    <name evidence="2" type="ORF">COD19_11680</name>
</gene>
<dbReference type="EMBL" id="NUMG01000011">
    <property type="protein sequence ID" value="PGU02447.1"/>
    <property type="molecule type" value="Genomic_DNA"/>
</dbReference>
<dbReference type="InterPro" id="IPR029501">
    <property type="entry name" value="EndoU_bac"/>
</dbReference>
<dbReference type="OrthoDB" id="9809490at2"/>
<feature type="domain" description="Bacterial EndoU nuclease" evidence="1">
    <location>
        <begin position="11"/>
        <end position="55"/>
    </location>
</feature>
<comment type="caution">
    <text evidence="2">The sequence shown here is derived from an EMBL/GenBank/DDBJ whole genome shotgun (WGS) entry which is preliminary data.</text>
</comment>
<dbReference type="GO" id="GO:0004519">
    <property type="term" value="F:endonuclease activity"/>
    <property type="evidence" value="ECO:0007669"/>
    <property type="project" value="InterPro"/>
</dbReference>
<dbReference type="Pfam" id="PF14436">
    <property type="entry name" value="EndoU_bacteria"/>
    <property type="match status" value="1"/>
</dbReference>
<dbReference type="RefSeq" id="WP_098841122.1">
    <property type="nucleotide sequence ID" value="NZ_NTYD01000032.1"/>
</dbReference>
<sequence length="59" mass="6776">MAYMKHKITVNGKVKGPTSTFFPNEWSRVEVLQAIKEAYNNKVYTRRSNSYIGTTSNSM</sequence>
<dbReference type="Proteomes" id="UP000225766">
    <property type="component" value="Unassembled WGS sequence"/>
</dbReference>
<proteinExistence type="predicted"/>
<evidence type="ECO:0000259" key="1">
    <source>
        <dbReference type="Pfam" id="PF14436"/>
    </source>
</evidence>
<dbReference type="AlphaFoldDB" id="A0A2C1LVG3"/>
<evidence type="ECO:0000313" key="2">
    <source>
        <dbReference type="EMBL" id="PGU02447.1"/>
    </source>
</evidence>
<organism evidence="2 3">
    <name type="scientific">Bacillus cereus</name>
    <dbReference type="NCBI Taxonomy" id="1396"/>
    <lineage>
        <taxon>Bacteria</taxon>
        <taxon>Bacillati</taxon>
        <taxon>Bacillota</taxon>
        <taxon>Bacilli</taxon>
        <taxon>Bacillales</taxon>
        <taxon>Bacillaceae</taxon>
        <taxon>Bacillus</taxon>
        <taxon>Bacillus cereus group</taxon>
    </lineage>
</organism>
<evidence type="ECO:0000313" key="3">
    <source>
        <dbReference type="Proteomes" id="UP000225766"/>
    </source>
</evidence>
<name>A0A2C1LVG3_BACCE</name>